<organism evidence="2 3">
    <name type="scientific">Hymenobacter koreensis</name>
    <dbReference type="NCBI Taxonomy" id="1084523"/>
    <lineage>
        <taxon>Bacteria</taxon>
        <taxon>Pseudomonadati</taxon>
        <taxon>Bacteroidota</taxon>
        <taxon>Cytophagia</taxon>
        <taxon>Cytophagales</taxon>
        <taxon>Hymenobacteraceae</taxon>
        <taxon>Hymenobacter</taxon>
    </lineage>
</organism>
<reference evidence="3" key="1">
    <citation type="journal article" date="2019" name="Int. J. Syst. Evol. Microbiol.">
        <title>The Global Catalogue of Microorganisms (GCM) 10K type strain sequencing project: providing services to taxonomists for standard genome sequencing and annotation.</title>
        <authorList>
            <consortium name="The Broad Institute Genomics Platform"/>
            <consortium name="The Broad Institute Genome Sequencing Center for Infectious Disease"/>
            <person name="Wu L."/>
            <person name="Ma J."/>
        </authorList>
    </citation>
    <scope>NUCLEOTIDE SEQUENCE [LARGE SCALE GENOMIC DNA]</scope>
    <source>
        <strain evidence="3">JCM 17924</strain>
    </source>
</reference>
<feature type="compositionally biased region" description="Low complexity" evidence="1">
    <location>
        <begin position="21"/>
        <end position="38"/>
    </location>
</feature>
<keyword evidence="3" id="KW-1185">Reference proteome</keyword>
<sequence length="92" mass="8930">MDATDDGGVSNDTSMSDMSNGSTAGSSTAGGTMTTDGTSMGGITAGGSTAGGTGTTGTGGTTGRYYLAFRTKKPLGYPRGFLASCCAQTSIF</sequence>
<proteinExistence type="predicted"/>
<accession>A0ABP8IYK8</accession>
<evidence type="ECO:0000313" key="3">
    <source>
        <dbReference type="Proteomes" id="UP001500454"/>
    </source>
</evidence>
<dbReference type="Proteomes" id="UP001500454">
    <property type="component" value="Unassembled WGS sequence"/>
</dbReference>
<protein>
    <submittedName>
        <fullName evidence="2">Uncharacterized protein</fullName>
    </submittedName>
</protein>
<name>A0ABP8IYK8_9BACT</name>
<evidence type="ECO:0000256" key="1">
    <source>
        <dbReference type="SAM" id="MobiDB-lite"/>
    </source>
</evidence>
<feature type="region of interest" description="Disordered" evidence="1">
    <location>
        <begin position="1"/>
        <end position="60"/>
    </location>
</feature>
<evidence type="ECO:0000313" key="2">
    <source>
        <dbReference type="EMBL" id="GAA4380523.1"/>
    </source>
</evidence>
<comment type="caution">
    <text evidence="2">The sequence shown here is derived from an EMBL/GenBank/DDBJ whole genome shotgun (WGS) entry which is preliminary data.</text>
</comment>
<dbReference type="EMBL" id="BAABHA010000004">
    <property type="protein sequence ID" value="GAA4380523.1"/>
    <property type="molecule type" value="Genomic_DNA"/>
</dbReference>
<feature type="compositionally biased region" description="Gly residues" evidence="1">
    <location>
        <begin position="39"/>
        <end position="60"/>
    </location>
</feature>
<gene>
    <name evidence="2" type="ORF">GCM10023186_19090</name>
</gene>
<feature type="compositionally biased region" description="Polar residues" evidence="1">
    <location>
        <begin position="10"/>
        <end position="20"/>
    </location>
</feature>